<dbReference type="AlphaFoldDB" id="A0A5S5CUL8"/>
<keyword evidence="4 8" id="KW-1003">Cell membrane</keyword>
<feature type="transmembrane region" description="Helical" evidence="8">
    <location>
        <begin position="199"/>
        <end position="219"/>
    </location>
</feature>
<dbReference type="GO" id="GO:0005886">
    <property type="term" value="C:plasma membrane"/>
    <property type="evidence" value="ECO:0007669"/>
    <property type="project" value="UniProtKB-SubCell"/>
</dbReference>
<organism evidence="9 10">
    <name type="scientific">Blastococcus xanthinilyticus</name>
    <dbReference type="NCBI Taxonomy" id="1564164"/>
    <lineage>
        <taxon>Bacteria</taxon>
        <taxon>Bacillati</taxon>
        <taxon>Actinomycetota</taxon>
        <taxon>Actinomycetes</taxon>
        <taxon>Geodermatophilales</taxon>
        <taxon>Geodermatophilaceae</taxon>
        <taxon>Blastococcus</taxon>
    </lineage>
</organism>
<keyword evidence="5 8" id="KW-0812">Transmembrane</keyword>
<evidence type="ECO:0000256" key="6">
    <source>
        <dbReference type="ARBA" id="ARBA00022989"/>
    </source>
</evidence>
<sequence length="250" mass="25008">MLLLVVGAVVVCAAAVLGGITGFGFALVCTPLLLLAGFPLAEVVVVNLTIGLVTRLVVAVKFRDAVDRRRATALVVGCVPGLLLGAATRTVVDGPVLEMTAGGVAVLVAGYLLLRPPASRPAGAAPRSRLPAGGAGMLGGFLGITTSLNGPPPVILLSRQQAVPRQFVADLAVYFVACNALALLLIGLTGDLAADRVGWLLACWLPGALIGNALGTALGGRVPAALFGRLTLGLVLVTGATTVIRAVTGG</sequence>
<keyword evidence="10" id="KW-1185">Reference proteome</keyword>
<feature type="transmembrane region" description="Helical" evidence="8">
    <location>
        <begin position="70"/>
        <end position="88"/>
    </location>
</feature>
<evidence type="ECO:0000256" key="7">
    <source>
        <dbReference type="ARBA" id="ARBA00023136"/>
    </source>
</evidence>
<name>A0A5S5CUL8_9ACTN</name>
<comment type="similarity">
    <text evidence="2 8">Belongs to the 4-toluene sulfonate uptake permease (TSUP) (TC 2.A.102) family.</text>
</comment>
<proteinExistence type="inferred from homology"/>
<dbReference type="InterPro" id="IPR052017">
    <property type="entry name" value="TSUP"/>
</dbReference>
<evidence type="ECO:0000256" key="5">
    <source>
        <dbReference type="ARBA" id="ARBA00022692"/>
    </source>
</evidence>
<evidence type="ECO:0000256" key="4">
    <source>
        <dbReference type="ARBA" id="ARBA00022475"/>
    </source>
</evidence>
<dbReference type="PANTHER" id="PTHR30269:SF37">
    <property type="entry name" value="MEMBRANE TRANSPORTER PROTEIN"/>
    <property type="match status" value="1"/>
</dbReference>
<keyword evidence="3" id="KW-0813">Transport</keyword>
<feature type="transmembrane region" description="Helical" evidence="8">
    <location>
        <begin position="34"/>
        <end position="58"/>
    </location>
</feature>
<feature type="transmembrane region" description="Helical" evidence="8">
    <location>
        <begin position="226"/>
        <end position="247"/>
    </location>
</feature>
<protein>
    <recommendedName>
        <fullName evidence="8">Probable membrane transporter protein</fullName>
    </recommendedName>
</protein>
<comment type="caution">
    <text evidence="9">The sequence shown here is derived from an EMBL/GenBank/DDBJ whole genome shotgun (WGS) entry which is preliminary data.</text>
</comment>
<dbReference type="Pfam" id="PF01925">
    <property type="entry name" value="TauE"/>
    <property type="match status" value="1"/>
</dbReference>
<dbReference type="EMBL" id="VNHW01000006">
    <property type="protein sequence ID" value="TYP87477.1"/>
    <property type="molecule type" value="Genomic_DNA"/>
</dbReference>
<keyword evidence="7 8" id="KW-0472">Membrane</keyword>
<evidence type="ECO:0000256" key="2">
    <source>
        <dbReference type="ARBA" id="ARBA00009142"/>
    </source>
</evidence>
<comment type="subcellular location">
    <subcellularLocation>
        <location evidence="1 8">Cell membrane</location>
        <topology evidence="1 8">Multi-pass membrane protein</topology>
    </subcellularLocation>
</comment>
<evidence type="ECO:0000313" key="10">
    <source>
        <dbReference type="Proteomes" id="UP000322499"/>
    </source>
</evidence>
<evidence type="ECO:0000256" key="1">
    <source>
        <dbReference type="ARBA" id="ARBA00004651"/>
    </source>
</evidence>
<keyword evidence="6 8" id="KW-1133">Transmembrane helix</keyword>
<evidence type="ECO:0000256" key="3">
    <source>
        <dbReference type="ARBA" id="ARBA00022448"/>
    </source>
</evidence>
<accession>A0A5S5CUL8</accession>
<evidence type="ECO:0000313" key="9">
    <source>
        <dbReference type="EMBL" id="TYP87477.1"/>
    </source>
</evidence>
<dbReference type="Proteomes" id="UP000322499">
    <property type="component" value="Unassembled WGS sequence"/>
</dbReference>
<dbReference type="InterPro" id="IPR002781">
    <property type="entry name" value="TM_pro_TauE-like"/>
</dbReference>
<feature type="transmembrane region" description="Helical" evidence="8">
    <location>
        <begin position="167"/>
        <end position="187"/>
    </location>
</feature>
<reference evidence="9 10" key="1">
    <citation type="submission" date="2019-07" db="EMBL/GenBank/DDBJ databases">
        <title>Genomic Encyclopedia of Archaeal and Bacterial Type Strains, Phase II (KMG-II): from individual species to whole genera.</title>
        <authorList>
            <person name="Goeker M."/>
        </authorList>
    </citation>
    <scope>NUCLEOTIDE SEQUENCE [LARGE SCALE GENOMIC DNA]</scope>
    <source>
        <strain evidence="9 10">DSM 46842</strain>
    </source>
</reference>
<dbReference type="PANTHER" id="PTHR30269">
    <property type="entry name" value="TRANSMEMBRANE PROTEIN YFCA"/>
    <property type="match status" value="1"/>
</dbReference>
<evidence type="ECO:0000256" key="8">
    <source>
        <dbReference type="RuleBase" id="RU363041"/>
    </source>
</evidence>
<gene>
    <name evidence="9" type="ORF">BD833_10665</name>
</gene>
<dbReference type="RefSeq" id="WP_166533149.1">
    <property type="nucleotide sequence ID" value="NZ_VNHW01000006.1"/>
</dbReference>